<organism evidence="1 2">
    <name type="scientific">Listeria grandensis FSL F6-0971</name>
    <dbReference type="NCBI Taxonomy" id="1265819"/>
    <lineage>
        <taxon>Bacteria</taxon>
        <taxon>Bacillati</taxon>
        <taxon>Bacillota</taxon>
        <taxon>Bacilli</taxon>
        <taxon>Bacillales</taxon>
        <taxon>Listeriaceae</taxon>
        <taxon>Listeria</taxon>
    </lineage>
</organism>
<reference evidence="1 2" key="1">
    <citation type="journal article" date="2014" name="Int. J. Syst. Evol. Microbiol.">
        <title>Listeria floridensis sp. nov., Listeria aquatica sp. nov., Listeria cornellensis sp. nov., Listeria riparia sp. nov. and Listeria grandensis sp. nov., from agricultural and natural environments.</title>
        <authorList>
            <person name="den Bakker H.C."/>
            <person name="Warchocki S."/>
            <person name="Wright E.M."/>
            <person name="Allred A.F."/>
            <person name="Ahlstrom C."/>
            <person name="Manuel C.S."/>
            <person name="Stasiewicz M.J."/>
            <person name="Burrell A."/>
            <person name="Roof S."/>
            <person name="Strawn L."/>
            <person name="Fortes E.D."/>
            <person name="Nightingale K.K."/>
            <person name="Kephart D."/>
            <person name="Wiedmann M."/>
        </authorList>
    </citation>
    <scope>NUCLEOTIDE SEQUENCE [LARGE SCALE GENOMIC DNA]</scope>
    <source>
        <strain evidence="2">FSL F6-971</strain>
    </source>
</reference>
<gene>
    <name evidence="1" type="ORF">PGRAN_12554</name>
</gene>
<dbReference type="STRING" id="1265819.PGRAN_12554"/>
<dbReference type="EMBL" id="AODD01000021">
    <property type="protein sequence ID" value="EUJ22596.1"/>
    <property type="molecule type" value="Genomic_DNA"/>
</dbReference>
<evidence type="ECO:0000313" key="1">
    <source>
        <dbReference type="EMBL" id="EUJ22596.1"/>
    </source>
</evidence>
<sequence>MNSEKLRKPVSPEKTWSGRSENPILVFAEGVKVSRCWLPKLDLIVPKRDTELGLHTRFAPVHMEALNQQRCFL</sequence>
<dbReference type="Proteomes" id="UP000019253">
    <property type="component" value="Unassembled WGS sequence"/>
</dbReference>
<dbReference type="AlphaFoldDB" id="W7BH76"/>
<proteinExistence type="predicted"/>
<name>W7BH76_9LIST</name>
<evidence type="ECO:0000313" key="2">
    <source>
        <dbReference type="Proteomes" id="UP000019253"/>
    </source>
</evidence>
<accession>W7BH76</accession>
<keyword evidence="2" id="KW-1185">Reference proteome</keyword>
<protein>
    <submittedName>
        <fullName evidence="1">Uncharacterized protein</fullName>
    </submittedName>
</protein>
<comment type="caution">
    <text evidence="1">The sequence shown here is derived from an EMBL/GenBank/DDBJ whole genome shotgun (WGS) entry which is preliminary data.</text>
</comment>